<feature type="region of interest" description="Disordered" evidence="1">
    <location>
        <begin position="1143"/>
        <end position="1170"/>
    </location>
</feature>
<feature type="transmembrane region" description="Helical" evidence="2">
    <location>
        <begin position="955"/>
        <end position="975"/>
    </location>
</feature>
<feature type="compositionally biased region" description="Acidic residues" evidence="1">
    <location>
        <begin position="157"/>
        <end position="168"/>
    </location>
</feature>
<dbReference type="InterPro" id="IPR053291">
    <property type="entry name" value="Ommatidial_diff-associated"/>
</dbReference>
<sequence>MHESLLLKEDLYSNGADPTTNNKIVKLVLKSKHVSLAKNAQVELQLPILLQKVYMYEVQTQTVDNENNFNGVAKTLSADTRESATSSAFQLNATSEQVNSPPSPTILEVKNETDLLSKEAGDEARLTGYNKYGLLSLDEYQIIRSGEEHVLMKFFSDDDDSSDSENESGDITAVQKTTRKKEKKSQEDNINRIMEQLEINDYTADKNQKHTLLDRHKTHSYLNNLELKPHRSHQSHRQNTDSRFHHRRSVRNEFQPPFSSSQELSSPKHRQDEHQELIPKIQIKEKFCNHNTKEINELDDEFINTLDLNNNAEIDILSPTSTITTKIPSTSSLVNSLSNRTSKTICSVDEFPVKTLPNLSELDQLSAAIARSTCSRVSQSSENTQHYSRKQLHKTMSEVTQQDLLELNDPHDIDAELDLLVDTAVNDGKSSLFMNCQQSAFDVVPRPLGDKWFKQWQKQDLEQLPTSTHASISVTSNTHLYVEWNKTQNVEQLITPILSTFCYKSEHDNGFENEKSFDVIFGETYESRIQKPNEYVDDNFSKVSNCERNLFDHAKSNLNLNEKEVQNDDEEPSRSLIQFECINISSSTKNFDEKTIHSINFHKTHSLPSYIRSTSGAERGSLFKRLFKPHQTSSSTRSKRNEILALVNSIRAFVRDALQSCRKNLNLITMMLERLQTSSSTTTITPAIETPVSVLQQPEQQQAFKKVIMRKIRRPKIIKNIPEPPSSETMRKDGHVLYLKLIIKKTMISIRLKSLGFIWYSLICFIFQICSILDDFRTVRYYDSLNWSNKPNNILTISLTFLAVSLIGGPLCSIMNLIKMGNLVEDNLQFGLEYDTNQKRHRLAIPFVSLAEVQITLLLLLPKILLEAEEIKAQLKSEGFAFESDLDFLLGTADERINLYNQSSIPLYRSVTFSYYKPVVSCQLLYYFLVLCRLSYLYASAYWNSNKCYSILCNLHSLLVLTLCIFTVATFEVLYKNVTFLFSSVTLLHLSSLIQTPLILLICLFVGLLLILLTNHCLYYFGYILYEQSLIRLKNQLIRLSNLDDQYFTNQNRPLRRTLLFYLLYVFLSLLCFLLYIYHIIKMFQQGIYDLLLIIQLGLLLFYLLFSLSLFAFLTCTRVWHFQFSSSYKYQCWNHLNSQLGNDNGEQKPRSQSITSTSEQSSNNSRNNNNIDQIVYNRRPFSRSTNVEDKLFTINNSPYEYARAQRTVIIPTVNSSGLTVLDEDGIRLTSPLNSNNYSHSHSSTLINPYDNRTLTSNIDTTHHSSSTSSFICLNKDENNEQAIEQSKKLINVHEHVSTSVDDIDSGNHSSSTLSQQHQIIHHHRSLIHPDYQRIKTGVTTDTLLVMH</sequence>
<protein>
    <submittedName>
        <fullName evidence="3">Uncharacterized protein</fullName>
    </submittedName>
</protein>
<feature type="region of interest" description="Disordered" evidence="1">
    <location>
        <begin position="157"/>
        <end position="189"/>
    </location>
</feature>
<organism evidence="3 5">
    <name type="scientific">Didymodactylos carnosus</name>
    <dbReference type="NCBI Taxonomy" id="1234261"/>
    <lineage>
        <taxon>Eukaryota</taxon>
        <taxon>Metazoa</taxon>
        <taxon>Spiralia</taxon>
        <taxon>Gnathifera</taxon>
        <taxon>Rotifera</taxon>
        <taxon>Eurotatoria</taxon>
        <taxon>Bdelloidea</taxon>
        <taxon>Philodinida</taxon>
        <taxon>Philodinidae</taxon>
        <taxon>Didymodactylos</taxon>
    </lineage>
</organism>
<feature type="region of interest" description="Disordered" evidence="1">
    <location>
        <begin position="226"/>
        <end position="274"/>
    </location>
</feature>
<accession>A0A8S2DBJ4</accession>
<feature type="compositionally biased region" description="Low complexity" evidence="1">
    <location>
        <begin position="1150"/>
        <end position="1170"/>
    </location>
</feature>
<feature type="transmembrane region" description="Helical" evidence="2">
    <location>
        <begin position="924"/>
        <end position="943"/>
    </location>
</feature>
<dbReference type="PANTHER" id="PTHR21579">
    <property type="entry name" value="PROTEIN TINCAR"/>
    <property type="match status" value="1"/>
</dbReference>
<name>A0A8S2DBJ4_9BILA</name>
<reference evidence="3" key="1">
    <citation type="submission" date="2021-02" db="EMBL/GenBank/DDBJ databases">
        <authorList>
            <person name="Nowell W R."/>
        </authorList>
    </citation>
    <scope>NUCLEOTIDE SEQUENCE</scope>
</reference>
<evidence type="ECO:0000313" key="4">
    <source>
        <dbReference type="EMBL" id="CAF3640928.1"/>
    </source>
</evidence>
<keyword evidence="2" id="KW-0812">Transmembrane</keyword>
<dbReference type="EMBL" id="CAJNOK010002345">
    <property type="protein sequence ID" value="CAF0855864.1"/>
    <property type="molecule type" value="Genomic_DNA"/>
</dbReference>
<proteinExistence type="predicted"/>
<feature type="transmembrane region" description="Helical" evidence="2">
    <location>
        <begin position="754"/>
        <end position="773"/>
    </location>
</feature>
<keyword evidence="2" id="KW-0472">Membrane</keyword>
<evidence type="ECO:0000313" key="3">
    <source>
        <dbReference type="EMBL" id="CAF0855864.1"/>
    </source>
</evidence>
<feature type="transmembrane region" description="Helical" evidence="2">
    <location>
        <begin position="1091"/>
        <end position="1114"/>
    </location>
</feature>
<dbReference type="Proteomes" id="UP000677228">
    <property type="component" value="Unassembled WGS sequence"/>
</dbReference>
<dbReference type="EMBL" id="CAJOBA010002345">
    <property type="protein sequence ID" value="CAF3640928.1"/>
    <property type="molecule type" value="Genomic_DNA"/>
</dbReference>
<dbReference type="PANTHER" id="PTHR21579:SF20">
    <property type="entry name" value="PROTEIN TINCAR"/>
    <property type="match status" value="1"/>
</dbReference>
<evidence type="ECO:0000256" key="1">
    <source>
        <dbReference type="SAM" id="MobiDB-lite"/>
    </source>
</evidence>
<gene>
    <name evidence="3" type="ORF">OVA965_LOCUS7382</name>
    <name evidence="4" type="ORF">TMI583_LOCUS7377</name>
</gene>
<feature type="transmembrane region" description="Helical" evidence="2">
    <location>
        <begin position="794"/>
        <end position="818"/>
    </location>
</feature>
<feature type="transmembrane region" description="Helical" evidence="2">
    <location>
        <begin position="1059"/>
        <end position="1079"/>
    </location>
</feature>
<dbReference type="Proteomes" id="UP000682733">
    <property type="component" value="Unassembled WGS sequence"/>
</dbReference>
<feature type="transmembrane region" description="Helical" evidence="2">
    <location>
        <begin position="987"/>
        <end position="1013"/>
    </location>
</feature>
<evidence type="ECO:0000313" key="5">
    <source>
        <dbReference type="Proteomes" id="UP000677228"/>
    </source>
</evidence>
<keyword evidence="2" id="KW-1133">Transmembrane helix</keyword>
<comment type="caution">
    <text evidence="3">The sequence shown here is derived from an EMBL/GenBank/DDBJ whole genome shotgun (WGS) entry which is preliminary data.</text>
</comment>
<evidence type="ECO:0000256" key="2">
    <source>
        <dbReference type="SAM" id="Phobius"/>
    </source>
</evidence>